<name>A0ABY0EEN8_9BACT</name>
<reference evidence="1 2" key="1">
    <citation type="submission" date="2017-09" db="EMBL/GenBank/DDBJ databases">
        <title>Genomics of the genus Arcobacter.</title>
        <authorList>
            <person name="Perez-Cataluna A."/>
            <person name="Figueras M.J."/>
            <person name="Salas-Masso N."/>
        </authorList>
    </citation>
    <scope>NUCLEOTIDE SEQUENCE [LARGE SCALE GENOMIC DNA]</scope>
    <source>
        <strain evidence="1 2">LMG 6621</strain>
    </source>
</reference>
<accession>A0ABY0EEN8</accession>
<proteinExistence type="predicted"/>
<feature type="non-terminal residue" evidence="1">
    <location>
        <position position="154"/>
    </location>
</feature>
<dbReference type="EMBL" id="NXIC01000048">
    <property type="protein sequence ID" value="RXI24614.1"/>
    <property type="molecule type" value="Genomic_DNA"/>
</dbReference>
<protein>
    <submittedName>
        <fullName evidence="1">Uncharacterized protein</fullName>
    </submittedName>
</protein>
<feature type="non-terminal residue" evidence="1">
    <location>
        <position position="1"/>
    </location>
</feature>
<evidence type="ECO:0000313" key="2">
    <source>
        <dbReference type="Proteomes" id="UP000290580"/>
    </source>
</evidence>
<comment type="caution">
    <text evidence="1">The sequence shown here is derived from an EMBL/GenBank/DDBJ whole genome shotgun (WGS) entry which is preliminary data.</text>
</comment>
<dbReference type="RefSeq" id="WP_164966887.1">
    <property type="nucleotide sequence ID" value="NZ_NXIC01000048.1"/>
</dbReference>
<sequence length="154" mass="18098">SICSHIVQALGSTLKVESEEQKGSKFYFELELESCDDNLHISKSFLNQLKFKVTKEDSDLYHYIKRYLNIFGTITKEGEKPDILICSCDKTKENLNRMREEYKDIPILILFEHENEIKEFEVRANELALVLPFYASKVNDSLQELLRKTKQRKT</sequence>
<dbReference type="InterPro" id="IPR036890">
    <property type="entry name" value="HATPase_C_sf"/>
</dbReference>
<dbReference type="SUPFAM" id="SSF55874">
    <property type="entry name" value="ATPase domain of HSP90 chaperone/DNA topoisomerase II/histidine kinase"/>
    <property type="match status" value="1"/>
</dbReference>
<dbReference type="Proteomes" id="UP000290580">
    <property type="component" value="Unassembled WGS sequence"/>
</dbReference>
<dbReference type="Gene3D" id="3.30.565.10">
    <property type="entry name" value="Histidine kinase-like ATPase, C-terminal domain"/>
    <property type="match status" value="1"/>
</dbReference>
<organism evidence="1 2">
    <name type="scientific">Aliarcobacter skirrowii CCUG 10374</name>
    <dbReference type="NCBI Taxonomy" id="1032239"/>
    <lineage>
        <taxon>Bacteria</taxon>
        <taxon>Pseudomonadati</taxon>
        <taxon>Campylobacterota</taxon>
        <taxon>Epsilonproteobacteria</taxon>
        <taxon>Campylobacterales</taxon>
        <taxon>Arcobacteraceae</taxon>
        <taxon>Aliarcobacter</taxon>
    </lineage>
</organism>
<evidence type="ECO:0000313" key="1">
    <source>
        <dbReference type="EMBL" id="RXI24614.1"/>
    </source>
</evidence>
<gene>
    <name evidence="1" type="ORF">CP959_10315</name>
</gene>
<keyword evidence="2" id="KW-1185">Reference proteome</keyword>